<dbReference type="SUPFAM" id="SSF48371">
    <property type="entry name" value="ARM repeat"/>
    <property type="match status" value="1"/>
</dbReference>
<dbReference type="AlphaFoldDB" id="A0AAN5CF17"/>
<dbReference type="SMART" id="SM00543">
    <property type="entry name" value="MIF4G"/>
    <property type="match status" value="1"/>
</dbReference>
<feature type="domain" description="MIF4G" evidence="3">
    <location>
        <begin position="38"/>
        <end position="314"/>
    </location>
</feature>
<sequence length="387" mass="44393">ATVGISTLEAALAIYRSMKSKRVKFIKMDEEDEKELVIKKVRTLFAKVTPETEVENTKEFLHYHVHHVPSAMEEVVGIIFDQAIKLPIYCEVYTRMCVKQVKRELSLNDNVSNFSNAVVARGQEKLSSREDEDAVKEKQRWAEMEAEADEEKREQKHEAFLKAQDELRLRKFGKIMFIGHLHLHNLLSIRIIHTRMLDLLNSVKHMPEDLEDYVLDEDALECAVILLETIGQSLFERNAAAAASEVAADQKVRHPLPYFFPLDNTLATLEAAAPLVNDGLRERIQNLLKLSANDWIPERNGSEKKLLDENDNDDSDKFSYDDDQETEVLIEELKRTAEENAQLRSAVADMQTAMEAMRLAVEQTRKAMARLEEKNKMLLELARSTVN</sequence>
<evidence type="ECO:0000313" key="5">
    <source>
        <dbReference type="Proteomes" id="UP001328107"/>
    </source>
</evidence>
<feature type="coiled-coil region" evidence="1">
    <location>
        <begin position="333"/>
        <end position="381"/>
    </location>
</feature>
<protein>
    <recommendedName>
        <fullName evidence="3">MIF4G domain-containing protein</fullName>
    </recommendedName>
</protein>
<name>A0AAN5CF17_9BILA</name>
<dbReference type="Pfam" id="PF02854">
    <property type="entry name" value="MIF4G"/>
    <property type="match status" value="1"/>
</dbReference>
<dbReference type="PANTHER" id="PTHR23253">
    <property type="entry name" value="EUKARYOTIC TRANSLATION INITIATION FACTOR 4 GAMMA"/>
    <property type="match status" value="1"/>
</dbReference>
<accession>A0AAN5CF17</accession>
<proteinExistence type="predicted"/>
<dbReference type="EMBL" id="BTRK01000003">
    <property type="protein sequence ID" value="GMR43520.1"/>
    <property type="molecule type" value="Genomic_DNA"/>
</dbReference>
<feature type="non-terminal residue" evidence="4">
    <location>
        <position position="1"/>
    </location>
</feature>
<dbReference type="GO" id="GO:0016281">
    <property type="term" value="C:eukaryotic translation initiation factor 4F complex"/>
    <property type="evidence" value="ECO:0007669"/>
    <property type="project" value="TreeGrafter"/>
</dbReference>
<evidence type="ECO:0000256" key="1">
    <source>
        <dbReference type="SAM" id="Coils"/>
    </source>
</evidence>
<comment type="caution">
    <text evidence="4">The sequence shown here is derived from an EMBL/GenBank/DDBJ whole genome shotgun (WGS) entry which is preliminary data.</text>
</comment>
<feature type="region of interest" description="Disordered" evidence="2">
    <location>
        <begin position="303"/>
        <end position="323"/>
    </location>
</feature>
<gene>
    <name evidence="4" type="ORF">PMAYCL1PPCAC_13715</name>
</gene>
<dbReference type="Proteomes" id="UP001328107">
    <property type="component" value="Unassembled WGS sequence"/>
</dbReference>
<dbReference type="GO" id="GO:0003729">
    <property type="term" value="F:mRNA binding"/>
    <property type="evidence" value="ECO:0007669"/>
    <property type="project" value="TreeGrafter"/>
</dbReference>
<organism evidence="4 5">
    <name type="scientific">Pristionchus mayeri</name>
    <dbReference type="NCBI Taxonomy" id="1317129"/>
    <lineage>
        <taxon>Eukaryota</taxon>
        <taxon>Metazoa</taxon>
        <taxon>Ecdysozoa</taxon>
        <taxon>Nematoda</taxon>
        <taxon>Chromadorea</taxon>
        <taxon>Rhabditida</taxon>
        <taxon>Rhabditina</taxon>
        <taxon>Diplogasteromorpha</taxon>
        <taxon>Diplogasteroidea</taxon>
        <taxon>Neodiplogasteridae</taxon>
        <taxon>Pristionchus</taxon>
    </lineage>
</organism>
<evidence type="ECO:0000313" key="4">
    <source>
        <dbReference type="EMBL" id="GMR43520.1"/>
    </source>
</evidence>
<dbReference type="GO" id="GO:0003743">
    <property type="term" value="F:translation initiation factor activity"/>
    <property type="evidence" value="ECO:0007669"/>
    <property type="project" value="TreeGrafter"/>
</dbReference>
<evidence type="ECO:0000259" key="3">
    <source>
        <dbReference type="SMART" id="SM00543"/>
    </source>
</evidence>
<dbReference type="Gene3D" id="1.25.40.180">
    <property type="match status" value="1"/>
</dbReference>
<reference evidence="5" key="1">
    <citation type="submission" date="2022-10" db="EMBL/GenBank/DDBJ databases">
        <title>Genome assembly of Pristionchus species.</title>
        <authorList>
            <person name="Yoshida K."/>
            <person name="Sommer R.J."/>
        </authorList>
    </citation>
    <scope>NUCLEOTIDE SEQUENCE [LARGE SCALE GENOMIC DNA]</scope>
    <source>
        <strain evidence="5">RS5460</strain>
    </source>
</reference>
<dbReference type="InterPro" id="IPR003890">
    <property type="entry name" value="MIF4G-like_typ-3"/>
</dbReference>
<dbReference type="InterPro" id="IPR016024">
    <property type="entry name" value="ARM-type_fold"/>
</dbReference>
<dbReference type="PANTHER" id="PTHR23253:SF78">
    <property type="entry name" value="EUKARYOTIC TRANSLATION INITIATION FACTOR 4G1, ISOFORM B-RELATED"/>
    <property type="match status" value="1"/>
</dbReference>
<keyword evidence="5" id="KW-1185">Reference proteome</keyword>
<evidence type="ECO:0000256" key="2">
    <source>
        <dbReference type="SAM" id="MobiDB-lite"/>
    </source>
</evidence>
<keyword evidence="1" id="KW-0175">Coiled coil</keyword>